<dbReference type="PANTHER" id="PTHR42953">
    <property type="entry name" value="HIGH-AFFINITY ZINC UPTAKE SYSTEM PROTEIN ZNUA-RELATED"/>
    <property type="match status" value="1"/>
</dbReference>
<dbReference type="RefSeq" id="WP_188632085.1">
    <property type="nucleotide sequence ID" value="NZ_BMNQ01000009.1"/>
</dbReference>
<dbReference type="EMBL" id="BMNQ01000009">
    <property type="protein sequence ID" value="GGJ90119.1"/>
    <property type="molecule type" value="Genomic_DNA"/>
</dbReference>
<evidence type="ECO:0000256" key="2">
    <source>
        <dbReference type="ARBA" id="ARBA00022729"/>
    </source>
</evidence>
<dbReference type="PRINTS" id="PR00691">
    <property type="entry name" value="ADHESINB"/>
</dbReference>
<organism evidence="4 5">
    <name type="scientific">Lentibacillus kapialis</name>
    <dbReference type="NCBI Taxonomy" id="340214"/>
    <lineage>
        <taxon>Bacteria</taxon>
        <taxon>Bacillati</taxon>
        <taxon>Bacillota</taxon>
        <taxon>Bacilli</taxon>
        <taxon>Bacillales</taxon>
        <taxon>Bacillaceae</taxon>
        <taxon>Lentibacillus</taxon>
    </lineage>
</organism>
<evidence type="ECO:0000313" key="5">
    <source>
        <dbReference type="Proteomes" id="UP000658382"/>
    </source>
</evidence>
<evidence type="ECO:0000313" key="4">
    <source>
        <dbReference type="EMBL" id="GGJ90119.1"/>
    </source>
</evidence>
<comment type="caution">
    <text evidence="4">The sequence shown here is derived from an EMBL/GenBank/DDBJ whole genome shotgun (WGS) entry which is preliminary data.</text>
</comment>
<dbReference type="GO" id="GO:0007155">
    <property type="term" value="P:cell adhesion"/>
    <property type="evidence" value="ECO:0007669"/>
    <property type="project" value="InterPro"/>
</dbReference>
<evidence type="ECO:0000256" key="3">
    <source>
        <dbReference type="RuleBase" id="RU003512"/>
    </source>
</evidence>
<dbReference type="InterPro" id="IPR006128">
    <property type="entry name" value="Lipoprotein_PsaA-like"/>
</dbReference>
<dbReference type="InterPro" id="IPR050492">
    <property type="entry name" value="Bact_metal-bind_prot9"/>
</dbReference>
<dbReference type="InterPro" id="IPR006127">
    <property type="entry name" value="ZnuA-like"/>
</dbReference>
<dbReference type="GO" id="GO:0030001">
    <property type="term" value="P:metal ion transport"/>
    <property type="evidence" value="ECO:0007669"/>
    <property type="project" value="InterPro"/>
</dbReference>
<dbReference type="Gene3D" id="3.40.50.1980">
    <property type="entry name" value="Nitrogenase molybdenum iron protein domain"/>
    <property type="match status" value="2"/>
</dbReference>
<accession>A0A917PSP2</accession>
<reference evidence="4" key="2">
    <citation type="submission" date="2020-09" db="EMBL/GenBank/DDBJ databases">
        <authorList>
            <person name="Sun Q."/>
            <person name="Ohkuma M."/>
        </authorList>
    </citation>
    <scope>NUCLEOTIDE SEQUENCE</scope>
    <source>
        <strain evidence="4">JCM 12580</strain>
    </source>
</reference>
<dbReference type="PROSITE" id="PS51257">
    <property type="entry name" value="PROKAR_LIPOPROTEIN"/>
    <property type="match status" value="1"/>
</dbReference>
<dbReference type="GO" id="GO:0046872">
    <property type="term" value="F:metal ion binding"/>
    <property type="evidence" value="ECO:0007669"/>
    <property type="project" value="InterPro"/>
</dbReference>
<keyword evidence="1 3" id="KW-0813">Transport</keyword>
<dbReference type="AlphaFoldDB" id="A0A917PSP2"/>
<keyword evidence="5" id="KW-1185">Reference proteome</keyword>
<protein>
    <submittedName>
        <fullName evidence="4">Adhesin</fullName>
    </submittedName>
</protein>
<reference evidence="4" key="1">
    <citation type="journal article" date="2014" name="Int. J. Syst. Evol. Microbiol.">
        <title>Complete genome sequence of Corynebacterium casei LMG S-19264T (=DSM 44701T), isolated from a smear-ripened cheese.</title>
        <authorList>
            <consortium name="US DOE Joint Genome Institute (JGI-PGF)"/>
            <person name="Walter F."/>
            <person name="Albersmeier A."/>
            <person name="Kalinowski J."/>
            <person name="Ruckert C."/>
        </authorList>
    </citation>
    <scope>NUCLEOTIDE SEQUENCE</scope>
    <source>
        <strain evidence="4">JCM 12580</strain>
    </source>
</reference>
<dbReference type="SUPFAM" id="SSF53807">
    <property type="entry name" value="Helical backbone' metal receptor"/>
    <property type="match status" value="1"/>
</dbReference>
<name>A0A917PSP2_9BACI</name>
<dbReference type="Proteomes" id="UP000658382">
    <property type="component" value="Unassembled WGS sequence"/>
</dbReference>
<dbReference type="PANTHER" id="PTHR42953:SF8">
    <property type="entry name" value="ZINT DOMAIN-CONTAINING PROTEIN"/>
    <property type="match status" value="1"/>
</dbReference>
<comment type="similarity">
    <text evidence="3">Belongs to the bacterial solute-binding protein 9 family.</text>
</comment>
<dbReference type="Pfam" id="PF01297">
    <property type="entry name" value="ZnuA"/>
    <property type="match status" value="1"/>
</dbReference>
<dbReference type="PRINTS" id="PR00690">
    <property type="entry name" value="ADHESNFAMILY"/>
</dbReference>
<gene>
    <name evidence="4" type="ORF">GCM10007063_10970</name>
</gene>
<proteinExistence type="inferred from homology"/>
<evidence type="ECO:0000256" key="1">
    <source>
        <dbReference type="ARBA" id="ARBA00022448"/>
    </source>
</evidence>
<dbReference type="InterPro" id="IPR006129">
    <property type="entry name" value="AdhesinB"/>
</dbReference>
<keyword evidence="2" id="KW-0732">Signal</keyword>
<sequence length="313" mass="35121">MKQYQAIIIVLLIGIFVAGCTPSVSDTNNKAGLKIYTSLYPIQYAVERIGGGSVETESVYPPGVDAHTYEPSSREMTSIAEGDAFIYLGAGMEGFAETASEALDSQDVALIELGANEALFNHGTSDQDAHDHGGHHHDHNPHIWLDPKRMIDMAGIIKDQMIDLNPPKSEQYTENFNELKDDLLTLDEQFRKTLQPKENKKILVSHAAYGYWEERYGIEQIAIRGLSSSQEPSQKDLTKIIDQARRYNMDYILFEQNTSDRVSEIIQDQINAKSLFIHNLAVLTEADIENGDDYLSLMKHNLEVLSQATDKEE</sequence>